<dbReference type="InterPro" id="IPR036431">
    <property type="entry name" value="ARID_dom_sf"/>
</dbReference>
<dbReference type="GO" id="GO:0003677">
    <property type="term" value="F:DNA binding"/>
    <property type="evidence" value="ECO:0007669"/>
    <property type="project" value="InterPro"/>
</dbReference>
<comment type="caution">
    <text evidence="4">The sequence shown here is derived from an EMBL/GenBank/DDBJ whole genome shotgun (WGS) entry which is preliminary data.</text>
</comment>
<dbReference type="PANTHER" id="PTHR46410">
    <property type="entry name" value="AT-RICH INTERACTIVE DOMAIN-CONTAINING PROTEIN 2"/>
    <property type="match status" value="1"/>
</dbReference>
<dbReference type="SMART" id="SM01189">
    <property type="entry name" value="ELM2"/>
    <property type="match status" value="1"/>
</dbReference>
<feature type="region of interest" description="Disordered" evidence="2">
    <location>
        <begin position="517"/>
        <end position="554"/>
    </location>
</feature>
<evidence type="ECO:0000313" key="4">
    <source>
        <dbReference type="EMBL" id="KZN11965.1"/>
    </source>
</evidence>
<dbReference type="InterPro" id="IPR001606">
    <property type="entry name" value="ARID_dom"/>
</dbReference>
<dbReference type="PROSITE" id="PS51011">
    <property type="entry name" value="ARID"/>
    <property type="match status" value="1"/>
</dbReference>
<dbReference type="InterPro" id="IPR001005">
    <property type="entry name" value="SANT/Myb"/>
</dbReference>
<dbReference type="AlphaFoldDB" id="A0A166JAJ5"/>
<dbReference type="EMBL" id="LNRQ01000001">
    <property type="protein sequence ID" value="KZN11965.1"/>
    <property type="molecule type" value="Genomic_DNA"/>
</dbReference>
<reference evidence="4" key="1">
    <citation type="journal article" date="2016" name="Nat. Genet.">
        <title>A high-quality carrot genome assembly provides new insights into carotenoid accumulation and asterid genome evolution.</title>
        <authorList>
            <person name="Iorizzo M."/>
            <person name="Ellison S."/>
            <person name="Senalik D."/>
            <person name="Zeng P."/>
            <person name="Satapoomin P."/>
            <person name="Huang J."/>
            <person name="Bowman M."/>
            <person name="Iovene M."/>
            <person name="Sanseverino W."/>
            <person name="Cavagnaro P."/>
            <person name="Yildiz M."/>
            <person name="Macko-Podgorni A."/>
            <person name="Moranska E."/>
            <person name="Grzebelus E."/>
            <person name="Grzebelus D."/>
            <person name="Ashrafi H."/>
            <person name="Zheng Z."/>
            <person name="Cheng S."/>
            <person name="Spooner D."/>
            <person name="Van Deynze A."/>
            <person name="Simon P."/>
        </authorList>
    </citation>
    <scope>NUCLEOTIDE SEQUENCE [LARGE SCALE GENOMIC DNA]</scope>
    <source>
        <tissue evidence="4">Leaf</tissue>
    </source>
</reference>
<keyword evidence="1" id="KW-0539">Nucleus</keyword>
<dbReference type="Pfam" id="PF01388">
    <property type="entry name" value="ARID"/>
    <property type="match status" value="1"/>
</dbReference>
<evidence type="ECO:0000259" key="3">
    <source>
        <dbReference type="PROSITE" id="PS51011"/>
    </source>
</evidence>
<name>A0A166JAJ5_DAUCS</name>
<dbReference type="InterPro" id="IPR000949">
    <property type="entry name" value="ELM2_dom"/>
</dbReference>
<accession>A0A166JAJ5</accession>
<sequence>MAILSRLKDELECGNDGLNHVNHSVSCFYQDFGLKDGVLDECKGTLERVFDQVIPIYLREVSVGKISRPLPALLGDGQPVDLFRLFWVVKKKGGFNSVSESGLWGSVAEECFLSATLTASLKMLYLKYLKEFDGWLQQVFRGKISENYVVEILKKLELLKVEAKELKGLLWSDEDKKRDDGELGLNFDDKTGSSVEVTNGKHRSQLSDGSIFNKVHHNKKFFYDETESCVDFGTCTNGLLLCNGCDDLNKVDHIVESSNDSEKYMCIQSDESIMSSAKCTDDNAMSSKRIKLGLKVGVDKVQDKVEASRSDNDNKELAGQDDYDILCLARSVVNNVVSSMKSEFCSLPEVDNVKNTCDDDENFDDCDLILSARRIADKFASSQDEGKNMWPSEAINGVRGNAESNRDDCGKVQVREDASNELSMPSVGNEVALSRKRKWESTSLPEMLNWITHAAKHSDDPAIGKVPDPSKWNDLETDECWMQALLAREALLIKRPTANFEEAPLQFCPCCNQGASSQSKVASPRKAQTHDRKLKSSAEVSSSPALDDSHKEVPYERHVSVGPTYQAEVPKWTGAVSVSDSKWLGKRVWTPEDENEKTLVEKHPIGKGRETSCDCSLPGSSSCVGLHIAEKRLELKRALGGLFYCWRFDRMGEEVSLSWTPEEKKRFKKMVLENTAHNKFWKNAFKLFPSKTREKLVSYYFNVLVLRRRSYQNRVTPKHIDSDDDETDFGSVGGSAFLEGSNLPECSLSMQNTDLE</sequence>
<dbReference type="CDD" id="cd16100">
    <property type="entry name" value="ARID"/>
    <property type="match status" value="1"/>
</dbReference>
<dbReference type="Gene3D" id="1.10.150.60">
    <property type="entry name" value="ARID DNA-binding domain"/>
    <property type="match status" value="1"/>
</dbReference>
<dbReference type="PANTHER" id="PTHR46410:SF20">
    <property type="entry name" value="AT-RICH INTERACTIVE DOMAIN-CONTAINING PROTEIN 2-LIKE ISOFORM X1"/>
    <property type="match status" value="1"/>
</dbReference>
<dbReference type="Gramene" id="KZN11965">
    <property type="protein sequence ID" value="KZN11965"/>
    <property type="gene ID" value="DCAR_004621"/>
</dbReference>
<protein>
    <recommendedName>
        <fullName evidence="3">ARID domain-containing protein</fullName>
    </recommendedName>
</protein>
<evidence type="ECO:0000256" key="2">
    <source>
        <dbReference type="SAM" id="MobiDB-lite"/>
    </source>
</evidence>
<dbReference type="STRING" id="79200.A0A166JAJ5"/>
<proteinExistence type="predicted"/>
<feature type="domain" description="ARID" evidence="3">
    <location>
        <begin position="44"/>
        <end position="137"/>
    </location>
</feature>
<gene>
    <name evidence="4" type="ORF">DCAR_004621</name>
</gene>
<organism evidence="4">
    <name type="scientific">Daucus carota subsp. sativus</name>
    <name type="common">Carrot</name>
    <dbReference type="NCBI Taxonomy" id="79200"/>
    <lineage>
        <taxon>Eukaryota</taxon>
        <taxon>Viridiplantae</taxon>
        <taxon>Streptophyta</taxon>
        <taxon>Embryophyta</taxon>
        <taxon>Tracheophyta</taxon>
        <taxon>Spermatophyta</taxon>
        <taxon>Magnoliopsida</taxon>
        <taxon>eudicotyledons</taxon>
        <taxon>Gunneridae</taxon>
        <taxon>Pentapetalae</taxon>
        <taxon>asterids</taxon>
        <taxon>campanulids</taxon>
        <taxon>Apiales</taxon>
        <taxon>Apiaceae</taxon>
        <taxon>Apioideae</taxon>
        <taxon>Scandiceae</taxon>
        <taxon>Daucinae</taxon>
        <taxon>Daucus</taxon>
        <taxon>Daucus sect. Daucus</taxon>
    </lineage>
</organism>
<dbReference type="CDD" id="cd00167">
    <property type="entry name" value="SANT"/>
    <property type="match status" value="1"/>
</dbReference>
<dbReference type="SMART" id="SM01014">
    <property type="entry name" value="ARID"/>
    <property type="match status" value="1"/>
</dbReference>
<dbReference type="OMA" id="IFPMDCK"/>
<evidence type="ECO:0000256" key="1">
    <source>
        <dbReference type="ARBA" id="ARBA00023242"/>
    </source>
</evidence>
<dbReference type="SMART" id="SM00501">
    <property type="entry name" value="BRIGHT"/>
    <property type="match status" value="1"/>
</dbReference>
<dbReference type="SUPFAM" id="SSF46774">
    <property type="entry name" value="ARID-like"/>
    <property type="match status" value="1"/>
</dbReference>